<name>A0A3N7G9P2_POPTR</name>
<dbReference type="PANTHER" id="PTHR11108:SF4">
    <property type="entry name" value="FERROCHELATASE-1, CHLOROPLASTIC_MITOCHONDRIAL"/>
    <property type="match status" value="1"/>
</dbReference>
<dbReference type="Gene3D" id="3.40.50.1400">
    <property type="match status" value="1"/>
</dbReference>
<evidence type="ECO:0000313" key="3">
    <source>
        <dbReference type="Proteomes" id="UP000006729"/>
    </source>
</evidence>
<protein>
    <submittedName>
        <fullName evidence="2">Uncharacterized protein</fullName>
    </submittedName>
</protein>
<evidence type="ECO:0000313" key="2">
    <source>
        <dbReference type="EMBL" id="RQP02711.1"/>
    </source>
</evidence>
<gene>
    <name evidence="2" type="ORF">POPTR_018G055766</name>
</gene>
<dbReference type="GO" id="GO:0006783">
    <property type="term" value="P:heme biosynthetic process"/>
    <property type="evidence" value="ECO:0007669"/>
    <property type="project" value="InterPro"/>
</dbReference>
<dbReference type="EMBL" id="CM009307">
    <property type="protein sequence ID" value="RQP02711.1"/>
    <property type="molecule type" value="Genomic_DNA"/>
</dbReference>
<evidence type="ECO:0000256" key="1">
    <source>
        <dbReference type="RuleBase" id="RU004185"/>
    </source>
</evidence>
<dbReference type="STRING" id="3694.A0A3N7G9P2"/>
<keyword evidence="3" id="KW-1185">Reference proteome</keyword>
<dbReference type="Pfam" id="PF00762">
    <property type="entry name" value="Ferrochelatase"/>
    <property type="match status" value="1"/>
</dbReference>
<dbReference type="InParanoid" id="A0A3N7G9P2"/>
<proteinExistence type="inferred from homology"/>
<accession>A0A3N7G9P2</accession>
<dbReference type="AlphaFoldDB" id="A0A3N7G9P2"/>
<dbReference type="PANTHER" id="PTHR11108">
    <property type="entry name" value="FERROCHELATASE"/>
    <property type="match status" value="1"/>
</dbReference>
<organism evidence="2 3">
    <name type="scientific">Populus trichocarpa</name>
    <name type="common">Western balsam poplar</name>
    <name type="synonym">Populus balsamifera subsp. trichocarpa</name>
    <dbReference type="NCBI Taxonomy" id="3694"/>
    <lineage>
        <taxon>Eukaryota</taxon>
        <taxon>Viridiplantae</taxon>
        <taxon>Streptophyta</taxon>
        <taxon>Embryophyta</taxon>
        <taxon>Tracheophyta</taxon>
        <taxon>Spermatophyta</taxon>
        <taxon>Magnoliopsida</taxon>
        <taxon>eudicotyledons</taxon>
        <taxon>Gunneridae</taxon>
        <taxon>Pentapetalae</taxon>
        <taxon>rosids</taxon>
        <taxon>fabids</taxon>
        <taxon>Malpighiales</taxon>
        <taxon>Salicaceae</taxon>
        <taxon>Saliceae</taxon>
        <taxon>Populus</taxon>
    </lineage>
</organism>
<sequence length="121" mass="14103">MEECIYLIRQELKARGFHNDHTLAYQSRVGPVQWLKPYTDEVLVELGQRGVKSLLAVPVSVLESKQASMSSHQCATDATLKNLSYQNTLWYYRAYNMWVADLLNVSCIYEPELFLYVLKFY</sequence>
<dbReference type="SUPFAM" id="SSF53800">
    <property type="entry name" value="Chelatase"/>
    <property type="match status" value="1"/>
</dbReference>
<dbReference type="Proteomes" id="UP000006729">
    <property type="component" value="Chromosome 18"/>
</dbReference>
<reference evidence="2 3" key="1">
    <citation type="journal article" date="2006" name="Science">
        <title>The genome of black cottonwood, Populus trichocarpa (Torr. &amp; Gray).</title>
        <authorList>
            <person name="Tuskan G.A."/>
            <person name="Difazio S."/>
            <person name="Jansson S."/>
            <person name="Bohlmann J."/>
            <person name="Grigoriev I."/>
            <person name="Hellsten U."/>
            <person name="Putnam N."/>
            <person name="Ralph S."/>
            <person name="Rombauts S."/>
            <person name="Salamov A."/>
            <person name="Schein J."/>
            <person name="Sterck L."/>
            <person name="Aerts A."/>
            <person name="Bhalerao R.R."/>
            <person name="Bhalerao R.P."/>
            <person name="Blaudez D."/>
            <person name="Boerjan W."/>
            <person name="Brun A."/>
            <person name="Brunner A."/>
            <person name="Busov V."/>
            <person name="Campbell M."/>
            <person name="Carlson J."/>
            <person name="Chalot M."/>
            <person name="Chapman J."/>
            <person name="Chen G.L."/>
            <person name="Cooper D."/>
            <person name="Coutinho P.M."/>
            <person name="Couturier J."/>
            <person name="Covert S."/>
            <person name="Cronk Q."/>
            <person name="Cunningham R."/>
            <person name="Davis J."/>
            <person name="Degroeve S."/>
            <person name="Dejardin A."/>
            <person name="Depamphilis C."/>
            <person name="Detter J."/>
            <person name="Dirks B."/>
            <person name="Dubchak I."/>
            <person name="Duplessis S."/>
            <person name="Ehlting J."/>
            <person name="Ellis B."/>
            <person name="Gendler K."/>
            <person name="Goodstein D."/>
            <person name="Gribskov M."/>
            <person name="Grimwood J."/>
            <person name="Groover A."/>
            <person name="Gunter L."/>
            <person name="Hamberger B."/>
            <person name="Heinze B."/>
            <person name="Helariutta Y."/>
            <person name="Henrissat B."/>
            <person name="Holligan D."/>
            <person name="Holt R."/>
            <person name="Huang W."/>
            <person name="Islam-Faridi N."/>
            <person name="Jones S."/>
            <person name="Jones-Rhoades M."/>
            <person name="Jorgensen R."/>
            <person name="Joshi C."/>
            <person name="Kangasjarvi J."/>
            <person name="Karlsson J."/>
            <person name="Kelleher C."/>
            <person name="Kirkpatrick R."/>
            <person name="Kirst M."/>
            <person name="Kohler A."/>
            <person name="Kalluri U."/>
            <person name="Larimer F."/>
            <person name="Leebens-Mack J."/>
            <person name="Leple J.C."/>
            <person name="Locascio P."/>
            <person name="Lou Y."/>
            <person name="Lucas S."/>
            <person name="Martin F."/>
            <person name="Montanini B."/>
            <person name="Napoli C."/>
            <person name="Nelson D.R."/>
            <person name="Nelson C."/>
            <person name="Nieminen K."/>
            <person name="Nilsson O."/>
            <person name="Pereda V."/>
            <person name="Peter G."/>
            <person name="Philippe R."/>
            <person name="Pilate G."/>
            <person name="Poliakov A."/>
            <person name="Razumovskaya J."/>
            <person name="Richardson P."/>
            <person name="Rinaldi C."/>
            <person name="Ritland K."/>
            <person name="Rouze P."/>
            <person name="Ryaboy D."/>
            <person name="Schmutz J."/>
            <person name="Schrader J."/>
            <person name="Segerman B."/>
            <person name="Shin H."/>
            <person name="Siddiqui A."/>
            <person name="Sterky F."/>
            <person name="Terry A."/>
            <person name="Tsai C.J."/>
            <person name="Uberbacher E."/>
            <person name="Unneberg P."/>
            <person name="Vahala J."/>
            <person name="Wall K."/>
            <person name="Wessler S."/>
            <person name="Yang G."/>
            <person name="Yin T."/>
            <person name="Douglas C."/>
            <person name="Marra M."/>
            <person name="Sandberg G."/>
            <person name="Van de Peer Y."/>
            <person name="Rokhsar D."/>
        </authorList>
    </citation>
    <scope>NUCLEOTIDE SEQUENCE [LARGE SCALE GENOMIC DNA]</scope>
    <source>
        <strain evidence="3">cv. Nisqually</strain>
    </source>
</reference>
<dbReference type="InterPro" id="IPR001015">
    <property type="entry name" value="Ferrochelatase"/>
</dbReference>
<dbReference type="GO" id="GO:0004325">
    <property type="term" value="F:ferrochelatase activity"/>
    <property type="evidence" value="ECO:0007669"/>
    <property type="project" value="InterPro"/>
</dbReference>
<comment type="similarity">
    <text evidence="1">Belongs to the ferrochelatase family.</text>
</comment>